<protein>
    <submittedName>
        <fullName evidence="1">7116_t:CDS:1</fullName>
    </submittedName>
</protein>
<accession>A0ACA9P8G7</accession>
<proteinExistence type="predicted"/>
<evidence type="ECO:0000313" key="2">
    <source>
        <dbReference type="Proteomes" id="UP000789702"/>
    </source>
</evidence>
<dbReference type="Proteomes" id="UP000789702">
    <property type="component" value="Unassembled WGS sequence"/>
</dbReference>
<organism evidence="1 2">
    <name type="scientific">Dentiscutata heterogama</name>
    <dbReference type="NCBI Taxonomy" id="1316150"/>
    <lineage>
        <taxon>Eukaryota</taxon>
        <taxon>Fungi</taxon>
        <taxon>Fungi incertae sedis</taxon>
        <taxon>Mucoromycota</taxon>
        <taxon>Glomeromycotina</taxon>
        <taxon>Glomeromycetes</taxon>
        <taxon>Diversisporales</taxon>
        <taxon>Gigasporaceae</taxon>
        <taxon>Dentiscutata</taxon>
    </lineage>
</organism>
<sequence>RKKGSTHELKKIPQGRPKNKENNTYETEQQKEPSHFIMPARSKRLNKKYPHDLNQALKEIKPNGY</sequence>
<comment type="caution">
    <text evidence="1">The sequence shown here is derived from an EMBL/GenBank/DDBJ whole genome shotgun (WGS) entry which is preliminary data.</text>
</comment>
<name>A0ACA9P8G7_9GLOM</name>
<reference evidence="1" key="1">
    <citation type="submission" date="2021-06" db="EMBL/GenBank/DDBJ databases">
        <authorList>
            <person name="Kallberg Y."/>
            <person name="Tangrot J."/>
            <person name="Rosling A."/>
        </authorList>
    </citation>
    <scope>NUCLEOTIDE SEQUENCE</scope>
    <source>
        <strain evidence="1">IL203A</strain>
    </source>
</reference>
<keyword evidence="2" id="KW-1185">Reference proteome</keyword>
<feature type="non-terminal residue" evidence="1">
    <location>
        <position position="1"/>
    </location>
</feature>
<evidence type="ECO:0000313" key="1">
    <source>
        <dbReference type="EMBL" id="CAG8697544.1"/>
    </source>
</evidence>
<dbReference type="EMBL" id="CAJVPU010025821">
    <property type="protein sequence ID" value="CAG8697544.1"/>
    <property type="molecule type" value="Genomic_DNA"/>
</dbReference>
<gene>
    <name evidence="1" type="ORF">DHETER_LOCUS11585</name>
</gene>